<feature type="region of interest" description="Disordered" evidence="1">
    <location>
        <begin position="1"/>
        <end position="71"/>
    </location>
</feature>
<keyword evidence="3" id="KW-1185">Reference proteome</keyword>
<organism evidence="2 3">
    <name type="scientific">Seminavis robusta</name>
    <dbReference type="NCBI Taxonomy" id="568900"/>
    <lineage>
        <taxon>Eukaryota</taxon>
        <taxon>Sar</taxon>
        <taxon>Stramenopiles</taxon>
        <taxon>Ochrophyta</taxon>
        <taxon>Bacillariophyta</taxon>
        <taxon>Bacillariophyceae</taxon>
        <taxon>Bacillariophycidae</taxon>
        <taxon>Naviculales</taxon>
        <taxon>Naviculaceae</taxon>
        <taxon>Seminavis</taxon>
    </lineage>
</organism>
<comment type="caution">
    <text evidence="2">The sequence shown here is derived from an EMBL/GenBank/DDBJ whole genome shotgun (WGS) entry which is preliminary data.</text>
</comment>
<feature type="compositionally biased region" description="Basic and acidic residues" evidence="1">
    <location>
        <begin position="34"/>
        <end position="47"/>
    </location>
</feature>
<dbReference type="Proteomes" id="UP001153069">
    <property type="component" value="Unassembled WGS sequence"/>
</dbReference>
<gene>
    <name evidence="2" type="ORF">SEMRO_1774_G296750.1</name>
</gene>
<protein>
    <submittedName>
        <fullName evidence="2">Uncharacterized protein</fullName>
    </submittedName>
</protein>
<reference evidence="2" key="1">
    <citation type="submission" date="2020-06" db="EMBL/GenBank/DDBJ databases">
        <authorList>
            <consortium name="Plant Systems Biology data submission"/>
        </authorList>
    </citation>
    <scope>NUCLEOTIDE SEQUENCE</scope>
    <source>
        <strain evidence="2">D6</strain>
    </source>
</reference>
<proteinExistence type="predicted"/>
<dbReference type="EMBL" id="CAICTM010001772">
    <property type="protein sequence ID" value="CAB9526082.1"/>
    <property type="molecule type" value="Genomic_DNA"/>
</dbReference>
<evidence type="ECO:0000256" key="1">
    <source>
        <dbReference type="SAM" id="MobiDB-lite"/>
    </source>
</evidence>
<dbReference type="AlphaFoldDB" id="A0A9N8ERZ0"/>
<name>A0A9N8ERZ0_9STRA</name>
<evidence type="ECO:0000313" key="3">
    <source>
        <dbReference type="Proteomes" id="UP001153069"/>
    </source>
</evidence>
<evidence type="ECO:0000313" key="2">
    <source>
        <dbReference type="EMBL" id="CAB9526082.1"/>
    </source>
</evidence>
<accession>A0A9N8ERZ0</accession>
<sequence>MMKSIRSSLLMKKKGMRSSDVVLPTEDASSQEMSESRVDQSLRESSKKNRKSTRSRSSSTRSSSRESVRPTDVLEMLEYMAAQDPSQAGDFFKHLKETQLSDL</sequence>